<protein>
    <submittedName>
        <fullName evidence="2">Putative F0F1-ATPase subunit</fullName>
    </submittedName>
</protein>
<keyword evidence="1" id="KW-0472">Membrane</keyword>
<evidence type="ECO:0000313" key="3">
    <source>
        <dbReference type="Proteomes" id="UP000306509"/>
    </source>
</evidence>
<evidence type="ECO:0000256" key="1">
    <source>
        <dbReference type="SAM" id="Phobius"/>
    </source>
</evidence>
<evidence type="ECO:0000313" key="2">
    <source>
        <dbReference type="EMBL" id="TLD00187.1"/>
    </source>
</evidence>
<dbReference type="Proteomes" id="UP000306509">
    <property type="component" value="Unassembled WGS sequence"/>
</dbReference>
<gene>
    <name evidence="2" type="ORF">DSM106044_02853</name>
</gene>
<keyword evidence="3" id="KW-1185">Reference proteome</keyword>
<organism evidence="2 3">
    <name type="scientific">Robinsoniella peoriensis</name>
    <dbReference type="NCBI Taxonomy" id="180332"/>
    <lineage>
        <taxon>Bacteria</taxon>
        <taxon>Bacillati</taxon>
        <taxon>Bacillota</taxon>
        <taxon>Clostridia</taxon>
        <taxon>Lachnospirales</taxon>
        <taxon>Lachnospiraceae</taxon>
        <taxon>Robinsoniella</taxon>
    </lineage>
</organism>
<keyword evidence="1" id="KW-1133">Transmembrane helix</keyword>
<dbReference type="EMBL" id="QGQD01000057">
    <property type="protein sequence ID" value="TLD00187.1"/>
    <property type="molecule type" value="Genomic_DNA"/>
</dbReference>
<dbReference type="AlphaFoldDB" id="A0A4U8Q5Z9"/>
<name>A0A4U8Q5Z9_9FIRM</name>
<dbReference type="OrthoDB" id="2087782at2"/>
<dbReference type="InterPro" id="IPR032820">
    <property type="entry name" value="ATPase_put"/>
</dbReference>
<comment type="caution">
    <text evidence="2">The sequence shown here is derived from an EMBL/GenBank/DDBJ whole genome shotgun (WGS) entry which is preliminary data.</text>
</comment>
<keyword evidence="1" id="KW-0812">Transmembrane</keyword>
<reference evidence="2 3" key="1">
    <citation type="journal article" date="2019" name="Anaerobe">
        <title>Detection of Robinsoniella peoriensis in multiple bone samples of a trauma patient.</title>
        <authorList>
            <person name="Schrottner P."/>
            <person name="Hartwich K."/>
            <person name="Bunk B."/>
            <person name="Schober I."/>
            <person name="Helbig S."/>
            <person name="Rudolph W.W."/>
            <person name="Gunzer F."/>
        </authorList>
    </citation>
    <scope>NUCLEOTIDE SEQUENCE [LARGE SCALE GENOMIC DNA]</scope>
    <source>
        <strain evidence="2 3">DSM 106044</strain>
    </source>
</reference>
<feature type="transmembrane region" description="Helical" evidence="1">
    <location>
        <begin position="41"/>
        <end position="63"/>
    </location>
</feature>
<dbReference type="STRING" id="180332.GCA_000797495_05144"/>
<feature type="transmembrane region" description="Helical" evidence="1">
    <location>
        <begin position="12"/>
        <end position="35"/>
    </location>
</feature>
<proteinExistence type="predicted"/>
<sequence>MKYKKDVFRSLAMITQIGISMLAPIILCVFVGYWLDRKFGWNTTIVLLILGILAGGRNCYMLLKDMVNAGGKKKDD</sequence>
<accession>A0A4U8Q5Z9</accession>
<dbReference type="RefSeq" id="WP_027295068.1">
    <property type="nucleotide sequence ID" value="NZ_CABMJZ010000140.1"/>
</dbReference>
<dbReference type="Pfam" id="PF09527">
    <property type="entry name" value="ATPase_gene1"/>
    <property type="match status" value="1"/>
</dbReference>